<gene>
    <name evidence="25" type="ORF">DSCA_59130</name>
</gene>
<evidence type="ECO:0000256" key="11">
    <source>
        <dbReference type="ARBA" id="ARBA00023136"/>
    </source>
</evidence>
<comment type="catalytic activity">
    <reaction evidence="19">
        <text>octanoyl-CoA + H2O = octanoate + CoA + H(+)</text>
        <dbReference type="Rhea" id="RHEA:30143"/>
        <dbReference type="ChEBI" id="CHEBI:15377"/>
        <dbReference type="ChEBI" id="CHEBI:15378"/>
        <dbReference type="ChEBI" id="CHEBI:25646"/>
        <dbReference type="ChEBI" id="CHEBI:57287"/>
        <dbReference type="ChEBI" id="CHEBI:57386"/>
    </reaction>
    <physiologicalReaction direction="left-to-right" evidence="19">
        <dbReference type="Rhea" id="RHEA:30144"/>
    </physiologicalReaction>
</comment>
<dbReference type="Proteomes" id="UP000427906">
    <property type="component" value="Chromosome"/>
</dbReference>
<evidence type="ECO:0000256" key="5">
    <source>
        <dbReference type="ARBA" id="ARBA00022490"/>
    </source>
</evidence>
<evidence type="ECO:0000256" key="7">
    <source>
        <dbReference type="ARBA" id="ARBA00022801"/>
    </source>
</evidence>
<evidence type="ECO:0000256" key="14">
    <source>
        <dbReference type="ARBA" id="ARBA00037002"/>
    </source>
</evidence>
<evidence type="ECO:0000256" key="12">
    <source>
        <dbReference type="ARBA" id="ARBA00023273"/>
    </source>
</evidence>
<comment type="similarity">
    <text evidence="15">Belongs to the THEM4/THEM5 thioesterase family.</text>
</comment>
<keyword evidence="10" id="KW-0443">Lipid metabolism</keyword>
<protein>
    <recommendedName>
        <fullName evidence="17">Acyl-coenzyme A thioesterase THEM4</fullName>
        <ecNumber evidence="16">3.1.2.2</ecNumber>
    </recommendedName>
    <alternativeName>
        <fullName evidence="18">Thioesterase superfamily member 4</fullName>
    </alternativeName>
</protein>
<evidence type="ECO:0000256" key="10">
    <source>
        <dbReference type="ARBA" id="ARBA00023098"/>
    </source>
</evidence>
<evidence type="ECO:0000256" key="23">
    <source>
        <dbReference type="ARBA" id="ARBA00048180"/>
    </source>
</evidence>
<comment type="catalytic activity">
    <reaction evidence="22">
        <text>dodecanoyl-CoA + H2O = dodecanoate + CoA + H(+)</text>
        <dbReference type="Rhea" id="RHEA:30135"/>
        <dbReference type="ChEBI" id="CHEBI:15377"/>
        <dbReference type="ChEBI" id="CHEBI:15378"/>
        <dbReference type="ChEBI" id="CHEBI:18262"/>
        <dbReference type="ChEBI" id="CHEBI:57287"/>
        <dbReference type="ChEBI" id="CHEBI:57375"/>
    </reaction>
    <physiologicalReaction direction="left-to-right" evidence="22">
        <dbReference type="Rhea" id="RHEA:30136"/>
    </physiologicalReaction>
</comment>
<dbReference type="InterPro" id="IPR029069">
    <property type="entry name" value="HotDog_dom_sf"/>
</dbReference>
<dbReference type="Pfam" id="PF03061">
    <property type="entry name" value="4HBT"/>
    <property type="match status" value="1"/>
</dbReference>
<comment type="catalytic activity">
    <reaction evidence="20">
        <text>hexadecanoyl-CoA + H2O = hexadecanoate + CoA + H(+)</text>
        <dbReference type="Rhea" id="RHEA:16645"/>
        <dbReference type="ChEBI" id="CHEBI:7896"/>
        <dbReference type="ChEBI" id="CHEBI:15377"/>
        <dbReference type="ChEBI" id="CHEBI:15378"/>
        <dbReference type="ChEBI" id="CHEBI:57287"/>
        <dbReference type="ChEBI" id="CHEBI:57379"/>
        <dbReference type="EC" id="3.1.2.2"/>
    </reaction>
    <physiologicalReaction direction="left-to-right" evidence="20">
        <dbReference type="Rhea" id="RHEA:16646"/>
    </physiologicalReaction>
</comment>
<evidence type="ECO:0000256" key="19">
    <source>
        <dbReference type="ARBA" id="ARBA00047588"/>
    </source>
</evidence>
<keyword evidence="9" id="KW-0809">Transit peptide</keyword>
<dbReference type="PANTHER" id="PTHR12418:SF19">
    <property type="entry name" value="ACYL-COENZYME A THIOESTERASE THEM4"/>
    <property type="match status" value="1"/>
</dbReference>
<comment type="catalytic activity">
    <reaction evidence="13">
        <text>(5Z,8Z,11Z,14Z)-eicosatetraenoyl-CoA + H2O = (5Z,8Z,11Z,14Z)-eicosatetraenoate + CoA + H(+)</text>
        <dbReference type="Rhea" id="RHEA:40151"/>
        <dbReference type="ChEBI" id="CHEBI:15377"/>
        <dbReference type="ChEBI" id="CHEBI:15378"/>
        <dbReference type="ChEBI" id="CHEBI:32395"/>
        <dbReference type="ChEBI" id="CHEBI:57287"/>
        <dbReference type="ChEBI" id="CHEBI:57368"/>
    </reaction>
    <physiologicalReaction direction="left-to-right" evidence="13">
        <dbReference type="Rhea" id="RHEA:40152"/>
    </physiologicalReaction>
</comment>
<comment type="catalytic activity">
    <reaction evidence="14">
        <text>(9Z)-octadecenoyl-CoA + H2O = (9Z)-octadecenoate + CoA + H(+)</text>
        <dbReference type="Rhea" id="RHEA:40139"/>
        <dbReference type="ChEBI" id="CHEBI:15377"/>
        <dbReference type="ChEBI" id="CHEBI:15378"/>
        <dbReference type="ChEBI" id="CHEBI:30823"/>
        <dbReference type="ChEBI" id="CHEBI:57287"/>
        <dbReference type="ChEBI" id="CHEBI:57387"/>
    </reaction>
    <physiologicalReaction direction="left-to-right" evidence="14">
        <dbReference type="Rhea" id="RHEA:40140"/>
    </physiologicalReaction>
</comment>
<dbReference type="CDD" id="cd03443">
    <property type="entry name" value="PaaI_thioesterase"/>
    <property type="match status" value="1"/>
</dbReference>
<evidence type="ECO:0000256" key="13">
    <source>
        <dbReference type="ARBA" id="ARBA00035852"/>
    </source>
</evidence>
<comment type="subcellular location">
    <subcellularLocation>
        <location evidence="3">Cell projection</location>
        <location evidence="3">Ruffle membrane</location>
    </subcellularLocation>
    <subcellularLocation>
        <location evidence="2">Cytoplasm</location>
    </subcellularLocation>
    <subcellularLocation>
        <location evidence="1">Membrane</location>
        <topology evidence="1">Peripheral membrane protein</topology>
    </subcellularLocation>
</comment>
<keyword evidence="4" id="KW-1003">Cell membrane</keyword>
<keyword evidence="12" id="KW-0966">Cell projection</keyword>
<proteinExistence type="inferred from homology"/>
<keyword evidence="5" id="KW-0963">Cytoplasm</keyword>
<evidence type="ECO:0000313" key="26">
    <source>
        <dbReference type="Proteomes" id="UP000427906"/>
    </source>
</evidence>
<evidence type="ECO:0000256" key="2">
    <source>
        <dbReference type="ARBA" id="ARBA00004496"/>
    </source>
</evidence>
<evidence type="ECO:0000256" key="17">
    <source>
        <dbReference type="ARBA" id="ARBA00040123"/>
    </source>
</evidence>
<dbReference type="GO" id="GO:0016020">
    <property type="term" value="C:membrane"/>
    <property type="evidence" value="ECO:0007669"/>
    <property type="project" value="UniProtKB-SubCell"/>
</dbReference>
<keyword evidence="26" id="KW-1185">Reference proteome</keyword>
<evidence type="ECO:0000256" key="21">
    <source>
        <dbReference type="ARBA" id="ARBA00047969"/>
    </source>
</evidence>
<dbReference type="GO" id="GO:0005737">
    <property type="term" value="C:cytoplasm"/>
    <property type="evidence" value="ECO:0007669"/>
    <property type="project" value="UniProtKB-SubCell"/>
</dbReference>
<feature type="domain" description="Thioesterase" evidence="24">
    <location>
        <begin position="54"/>
        <end position="137"/>
    </location>
</feature>
<comment type="catalytic activity">
    <reaction evidence="21">
        <text>decanoyl-CoA + H2O = decanoate + CoA + H(+)</text>
        <dbReference type="Rhea" id="RHEA:40059"/>
        <dbReference type="ChEBI" id="CHEBI:15377"/>
        <dbReference type="ChEBI" id="CHEBI:15378"/>
        <dbReference type="ChEBI" id="CHEBI:27689"/>
        <dbReference type="ChEBI" id="CHEBI:57287"/>
        <dbReference type="ChEBI" id="CHEBI:61430"/>
    </reaction>
    <physiologicalReaction direction="left-to-right" evidence="21">
        <dbReference type="Rhea" id="RHEA:40060"/>
    </physiologicalReaction>
</comment>
<evidence type="ECO:0000256" key="16">
    <source>
        <dbReference type="ARBA" id="ARBA00038848"/>
    </source>
</evidence>
<dbReference type="InterPro" id="IPR006683">
    <property type="entry name" value="Thioestr_dom"/>
</dbReference>
<dbReference type="GO" id="GO:0016790">
    <property type="term" value="F:thiolester hydrolase activity"/>
    <property type="evidence" value="ECO:0007669"/>
    <property type="project" value="UniProtKB-ARBA"/>
</dbReference>
<evidence type="ECO:0000256" key="1">
    <source>
        <dbReference type="ARBA" id="ARBA00004170"/>
    </source>
</evidence>
<accession>A0A5K7YVE9</accession>
<dbReference type="AlphaFoldDB" id="A0A5K7YVE9"/>
<evidence type="ECO:0000256" key="6">
    <source>
        <dbReference type="ARBA" id="ARBA00022703"/>
    </source>
</evidence>
<dbReference type="EMBL" id="AP021874">
    <property type="protein sequence ID" value="BBO71983.1"/>
    <property type="molecule type" value="Genomic_DNA"/>
</dbReference>
<keyword evidence="6" id="KW-0053">Apoptosis</keyword>
<dbReference type="PANTHER" id="PTHR12418">
    <property type="entry name" value="ACYL-COENZYME A THIOESTERASE THEM4"/>
    <property type="match status" value="1"/>
</dbReference>
<keyword evidence="8" id="KW-0276">Fatty acid metabolism</keyword>
<evidence type="ECO:0000256" key="18">
    <source>
        <dbReference type="ARBA" id="ARBA00043210"/>
    </source>
</evidence>
<organism evidence="25 26">
    <name type="scientific">Desulfosarcina alkanivorans</name>
    <dbReference type="NCBI Taxonomy" id="571177"/>
    <lineage>
        <taxon>Bacteria</taxon>
        <taxon>Pseudomonadati</taxon>
        <taxon>Thermodesulfobacteriota</taxon>
        <taxon>Desulfobacteria</taxon>
        <taxon>Desulfobacterales</taxon>
        <taxon>Desulfosarcinaceae</taxon>
        <taxon>Desulfosarcina</taxon>
    </lineage>
</organism>
<dbReference type="EC" id="3.1.2.2" evidence="16"/>
<dbReference type="GO" id="GO:0006631">
    <property type="term" value="P:fatty acid metabolic process"/>
    <property type="evidence" value="ECO:0007669"/>
    <property type="project" value="UniProtKB-KW"/>
</dbReference>
<evidence type="ECO:0000256" key="4">
    <source>
        <dbReference type="ARBA" id="ARBA00022475"/>
    </source>
</evidence>
<keyword evidence="11" id="KW-0472">Membrane</keyword>
<dbReference type="SUPFAM" id="SSF54637">
    <property type="entry name" value="Thioesterase/thiol ester dehydrase-isomerase"/>
    <property type="match status" value="1"/>
</dbReference>
<evidence type="ECO:0000259" key="24">
    <source>
        <dbReference type="Pfam" id="PF03061"/>
    </source>
</evidence>
<evidence type="ECO:0000256" key="22">
    <source>
        <dbReference type="ARBA" id="ARBA00048074"/>
    </source>
</evidence>
<reference evidence="25 26" key="1">
    <citation type="submission" date="2019-11" db="EMBL/GenBank/DDBJ databases">
        <title>Comparative genomics of hydrocarbon-degrading Desulfosarcina strains.</title>
        <authorList>
            <person name="Watanabe M."/>
            <person name="Kojima H."/>
            <person name="Fukui M."/>
        </authorList>
    </citation>
    <scope>NUCLEOTIDE SEQUENCE [LARGE SCALE GENOMIC DNA]</scope>
    <source>
        <strain evidence="25 26">PL12</strain>
    </source>
</reference>
<evidence type="ECO:0000256" key="20">
    <source>
        <dbReference type="ARBA" id="ARBA00047734"/>
    </source>
</evidence>
<name>A0A5K7YVE9_9BACT</name>
<keyword evidence="7" id="KW-0378">Hydrolase</keyword>
<evidence type="ECO:0000313" key="25">
    <source>
        <dbReference type="EMBL" id="BBO71983.1"/>
    </source>
</evidence>
<evidence type="ECO:0000256" key="9">
    <source>
        <dbReference type="ARBA" id="ARBA00022946"/>
    </source>
</evidence>
<dbReference type="KEGG" id="dalk:DSCA_59130"/>
<evidence type="ECO:0000256" key="8">
    <source>
        <dbReference type="ARBA" id="ARBA00022832"/>
    </source>
</evidence>
<evidence type="ECO:0000256" key="15">
    <source>
        <dbReference type="ARBA" id="ARBA00038456"/>
    </source>
</evidence>
<dbReference type="InterPro" id="IPR052365">
    <property type="entry name" value="THEM4/THEM5_acyl-CoA_thioest"/>
</dbReference>
<dbReference type="Gene3D" id="3.10.129.10">
    <property type="entry name" value="Hotdog Thioesterase"/>
    <property type="match status" value="1"/>
</dbReference>
<sequence length="150" mass="16184">MQPTAIQDHFSGEHAICYGCGHDNPNGLHVRTRWDGQYGTFSFTPKDYHTAFPGVVYGGLIASLFDCHCIGTAIAAAYDAEGRQPGTDPAIMFVTANLNVNFLRPTPMDRLLMLKAHIVETAGRKAIVSCTLAADDTECANARVVGVRVT</sequence>
<evidence type="ECO:0000256" key="3">
    <source>
        <dbReference type="ARBA" id="ARBA00004632"/>
    </source>
</evidence>
<dbReference type="OrthoDB" id="5505920at2"/>
<comment type="catalytic activity">
    <reaction evidence="23">
        <text>tetradecanoyl-CoA + H2O = tetradecanoate + CoA + H(+)</text>
        <dbReference type="Rhea" id="RHEA:40119"/>
        <dbReference type="ChEBI" id="CHEBI:15377"/>
        <dbReference type="ChEBI" id="CHEBI:15378"/>
        <dbReference type="ChEBI" id="CHEBI:30807"/>
        <dbReference type="ChEBI" id="CHEBI:57287"/>
        <dbReference type="ChEBI" id="CHEBI:57385"/>
    </reaction>
    <physiologicalReaction direction="left-to-right" evidence="23">
        <dbReference type="Rhea" id="RHEA:40120"/>
    </physiologicalReaction>
</comment>
<dbReference type="RefSeq" id="WP_155319748.1">
    <property type="nucleotide sequence ID" value="NZ_AP021874.1"/>
</dbReference>